<dbReference type="Proteomes" id="UP000284177">
    <property type="component" value="Unassembled WGS sequence"/>
</dbReference>
<dbReference type="InterPro" id="IPR014433">
    <property type="entry name" value="CooC"/>
</dbReference>
<organism evidence="4 5">
    <name type="scientific">Thermohalobacter berrensis</name>
    <dbReference type="NCBI Taxonomy" id="99594"/>
    <lineage>
        <taxon>Bacteria</taxon>
        <taxon>Bacillati</taxon>
        <taxon>Bacillota</taxon>
        <taxon>Tissierellia</taxon>
        <taxon>Tissierellales</taxon>
        <taxon>Thermohalobacteraceae</taxon>
        <taxon>Thermohalobacter</taxon>
    </lineage>
</organism>
<gene>
    <name evidence="4" type="ORF">BET03_13070</name>
</gene>
<dbReference type="InterPro" id="IPR050625">
    <property type="entry name" value="ParA/MinD_ATPase"/>
</dbReference>
<keyword evidence="1" id="KW-0547">Nucleotide-binding</keyword>
<dbReference type="EMBL" id="MCIB01000025">
    <property type="protein sequence ID" value="RKD30928.1"/>
    <property type="molecule type" value="Genomic_DNA"/>
</dbReference>
<dbReference type="PIRSF" id="PIRSF005647">
    <property type="entry name" value="CooC"/>
    <property type="match status" value="1"/>
</dbReference>
<name>A0A419T0G8_9FIRM</name>
<evidence type="ECO:0000256" key="1">
    <source>
        <dbReference type="ARBA" id="ARBA00022741"/>
    </source>
</evidence>
<comment type="caution">
    <text evidence="4">The sequence shown here is derived from an EMBL/GenBank/DDBJ whole genome shotgun (WGS) entry which is preliminary data.</text>
</comment>
<dbReference type="InterPro" id="IPR002586">
    <property type="entry name" value="CobQ/CobB/MinD/ParA_Nub-bd_dom"/>
</dbReference>
<dbReference type="GO" id="GO:0051782">
    <property type="term" value="P:negative regulation of cell division"/>
    <property type="evidence" value="ECO:0007669"/>
    <property type="project" value="TreeGrafter"/>
</dbReference>
<dbReference type="InterPro" id="IPR027417">
    <property type="entry name" value="P-loop_NTPase"/>
</dbReference>
<dbReference type="PANTHER" id="PTHR43384">
    <property type="entry name" value="SEPTUM SITE-DETERMINING PROTEIN MIND HOMOLOG, CHLOROPLASTIC-RELATED"/>
    <property type="match status" value="1"/>
</dbReference>
<feature type="domain" description="CobQ/CobB/MinD/ParA nucleotide binding" evidence="3">
    <location>
        <begin position="4"/>
        <end position="232"/>
    </location>
</feature>
<dbReference type="SUPFAM" id="SSF52540">
    <property type="entry name" value="P-loop containing nucleoside triphosphate hydrolases"/>
    <property type="match status" value="1"/>
</dbReference>
<dbReference type="PANTHER" id="PTHR43384:SF6">
    <property type="entry name" value="SEPTUM SITE-DETERMINING PROTEIN MIND HOMOLOG, CHLOROPLASTIC"/>
    <property type="match status" value="1"/>
</dbReference>
<proteinExistence type="predicted"/>
<dbReference type="GO" id="GO:0016887">
    <property type="term" value="F:ATP hydrolysis activity"/>
    <property type="evidence" value="ECO:0007669"/>
    <property type="project" value="TreeGrafter"/>
</dbReference>
<dbReference type="Pfam" id="PF01656">
    <property type="entry name" value="CbiA"/>
    <property type="match status" value="1"/>
</dbReference>
<dbReference type="GO" id="GO:0005524">
    <property type="term" value="F:ATP binding"/>
    <property type="evidence" value="ECO:0007669"/>
    <property type="project" value="UniProtKB-KW"/>
</dbReference>
<protein>
    <submittedName>
        <fullName evidence="4">Carbon monoxide dehydrogenase</fullName>
    </submittedName>
</protein>
<sequence>MKIALTGKGGVGKTTISALLARRLVERNFNVLAIDADFDANFASALGIDITKEDIKPISEMEKLIEEKMGTSEDIGKGLYKLNPFVGDIPDKFSIKHKGVNFLAVGTVKKGGEGCYCAENKLIKRLINHIVLKSDETVVMDMEAGLEHISRGTAKGIDLFLIVVEPGLRSLQTANKIKEMAHDIGVKNIYAIVNKLHSKDELIYIRDYLKDIEIISSIYLNDSIAKADLKGISPADTADKELISKIDEIIDRCYS</sequence>
<evidence type="ECO:0000313" key="4">
    <source>
        <dbReference type="EMBL" id="RKD30928.1"/>
    </source>
</evidence>
<accession>A0A419T0G8</accession>
<dbReference type="GO" id="GO:0005829">
    <property type="term" value="C:cytosol"/>
    <property type="evidence" value="ECO:0007669"/>
    <property type="project" value="TreeGrafter"/>
</dbReference>
<evidence type="ECO:0000313" key="5">
    <source>
        <dbReference type="Proteomes" id="UP000284177"/>
    </source>
</evidence>
<dbReference type="Gene3D" id="3.40.50.300">
    <property type="entry name" value="P-loop containing nucleotide triphosphate hydrolases"/>
    <property type="match status" value="1"/>
</dbReference>
<dbReference type="FunFam" id="3.40.50.300:FF:001573">
    <property type="entry name" value="Carbon monoxide dehydrogenase accessory protein CooC"/>
    <property type="match status" value="1"/>
</dbReference>
<dbReference type="RefSeq" id="WP_120169803.1">
    <property type="nucleotide sequence ID" value="NZ_MCIB01000025.1"/>
</dbReference>
<evidence type="ECO:0000259" key="3">
    <source>
        <dbReference type="Pfam" id="PF01656"/>
    </source>
</evidence>
<evidence type="ECO:0000256" key="2">
    <source>
        <dbReference type="ARBA" id="ARBA00022840"/>
    </source>
</evidence>
<keyword evidence="5" id="KW-1185">Reference proteome</keyword>
<dbReference type="GO" id="GO:0009898">
    <property type="term" value="C:cytoplasmic side of plasma membrane"/>
    <property type="evidence" value="ECO:0007669"/>
    <property type="project" value="TreeGrafter"/>
</dbReference>
<reference evidence="4 5" key="1">
    <citation type="submission" date="2016-08" db="EMBL/GenBank/DDBJ databases">
        <title>Novel Firmicutes and Novel Genomes.</title>
        <authorList>
            <person name="Poppleton D.I."/>
            <person name="Gribaldo S."/>
        </authorList>
    </citation>
    <scope>NUCLEOTIDE SEQUENCE [LARGE SCALE GENOMIC DNA]</scope>
    <source>
        <strain evidence="4 5">CTT3</strain>
    </source>
</reference>
<keyword evidence="2" id="KW-0067">ATP-binding</keyword>
<dbReference type="AlphaFoldDB" id="A0A419T0G8"/>
<dbReference type="OrthoDB" id="7346657at2"/>